<dbReference type="Proteomes" id="UP000257014">
    <property type="component" value="Unassembled WGS sequence"/>
</dbReference>
<feature type="region of interest" description="Disordered" evidence="1">
    <location>
        <begin position="75"/>
        <end position="145"/>
    </location>
</feature>
<feature type="region of interest" description="Disordered" evidence="1">
    <location>
        <begin position="1"/>
        <end position="30"/>
    </location>
</feature>
<dbReference type="PROSITE" id="PS51257">
    <property type="entry name" value="PROKAR_LIPOPROTEIN"/>
    <property type="match status" value="1"/>
</dbReference>
<accession>A0A3E0K8J2</accession>
<evidence type="ECO:0000256" key="1">
    <source>
        <dbReference type="SAM" id="MobiDB-lite"/>
    </source>
</evidence>
<evidence type="ECO:0000313" key="3">
    <source>
        <dbReference type="Proteomes" id="UP000257014"/>
    </source>
</evidence>
<dbReference type="AlphaFoldDB" id="A0A3E0K8J2"/>
<feature type="compositionally biased region" description="Basic and acidic residues" evidence="1">
    <location>
        <begin position="75"/>
        <end position="85"/>
    </location>
</feature>
<protein>
    <submittedName>
        <fullName evidence="2">Uncharacterized protein</fullName>
    </submittedName>
</protein>
<comment type="caution">
    <text evidence="2">The sequence shown here is derived from an EMBL/GenBank/DDBJ whole genome shotgun (WGS) entry which is preliminary data.</text>
</comment>
<name>A0A3E0K8J2_9BACI</name>
<reference evidence="2 3" key="1">
    <citation type="submission" date="2018-03" db="EMBL/GenBank/DDBJ databases">
        <authorList>
            <person name="Keele B.F."/>
        </authorList>
    </citation>
    <scope>NUCLEOTIDE SEQUENCE [LARGE SCALE GENOMIC DNA]</scope>
    <source>
        <strain evidence="2">ZCTH4_d</strain>
    </source>
</reference>
<gene>
    <name evidence="2" type="ORF">C6P37_00950</name>
</gene>
<organism evidence="2 3">
    <name type="scientific">Caldibacillus debilis</name>
    <dbReference type="NCBI Taxonomy" id="301148"/>
    <lineage>
        <taxon>Bacteria</taxon>
        <taxon>Bacillati</taxon>
        <taxon>Bacillota</taxon>
        <taxon>Bacilli</taxon>
        <taxon>Bacillales</taxon>
        <taxon>Bacillaceae</taxon>
        <taxon>Caldibacillus</taxon>
    </lineage>
</organism>
<sequence length="145" mass="15995">MEARKSMENALSRTEAKAPAGQTGTSAAGACTKRNFLQGKIGFNFAGKGIFPRKDGFNLKKREDFSQKIRFEPEEKTKFLPEKDLSQGARTWASPEKRKARPREKVPFPPAKSLSRCGEGPPLKKRVPLKAEPEHLFPAGGQGQA</sequence>
<dbReference type="EMBL" id="QEWE01000004">
    <property type="protein sequence ID" value="REJ31526.1"/>
    <property type="molecule type" value="Genomic_DNA"/>
</dbReference>
<evidence type="ECO:0000313" key="2">
    <source>
        <dbReference type="EMBL" id="REJ31526.1"/>
    </source>
</evidence>
<proteinExistence type="predicted"/>